<dbReference type="PANTHER" id="PTHR10336:SF36">
    <property type="entry name" value="1-PHOSPHATIDYLINOSITOL 4,5-BISPHOSPHATE PHOSPHODIESTERASE BETA-4"/>
    <property type="match status" value="1"/>
</dbReference>
<evidence type="ECO:0000259" key="9">
    <source>
        <dbReference type="PROSITE" id="PS50008"/>
    </source>
</evidence>
<dbReference type="SMART" id="SM00233">
    <property type="entry name" value="PH"/>
    <property type="match status" value="1"/>
</dbReference>
<feature type="region of interest" description="Disordered" evidence="7">
    <location>
        <begin position="1"/>
        <end position="30"/>
    </location>
</feature>
<feature type="region of interest" description="Disordered" evidence="7">
    <location>
        <begin position="1105"/>
        <end position="1136"/>
    </location>
</feature>
<feature type="domain" description="C2" evidence="8">
    <location>
        <begin position="902"/>
        <end position="1061"/>
    </location>
</feature>
<dbReference type="InterPro" id="IPR017946">
    <property type="entry name" value="PLC-like_Pdiesterase_TIM-brl"/>
</dbReference>
<dbReference type="PROSITE" id="PS50007">
    <property type="entry name" value="PIPLC_X_DOMAIN"/>
    <property type="match status" value="1"/>
</dbReference>
<dbReference type="CDD" id="cd08598">
    <property type="entry name" value="PI-PLC1c_yeast"/>
    <property type="match status" value="1"/>
</dbReference>
<dbReference type="HOGENOM" id="CLU_002738_1_0_1"/>
<dbReference type="PRINTS" id="PR00390">
    <property type="entry name" value="PHPHLIPASEC"/>
</dbReference>
<dbReference type="InterPro" id="IPR011992">
    <property type="entry name" value="EF-hand-dom_pair"/>
</dbReference>
<dbReference type="Gene3D" id="2.60.40.150">
    <property type="entry name" value="C2 domain"/>
    <property type="match status" value="1"/>
</dbReference>
<dbReference type="PANTHER" id="PTHR10336">
    <property type="entry name" value="PHOSPHOINOSITIDE-SPECIFIC PHOSPHOLIPASE C FAMILY PROTEIN"/>
    <property type="match status" value="1"/>
</dbReference>
<gene>
    <name evidence="10" type="ORF">PV10_00994</name>
</gene>
<dbReference type="Pfam" id="PF00388">
    <property type="entry name" value="PI-PLC-X"/>
    <property type="match status" value="1"/>
</dbReference>
<feature type="region of interest" description="Disordered" evidence="7">
    <location>
        <begin position="121"/>
        <end position="186"/>
    </location>
</feature>
<dbReference type="SUPFAM" id="SSF49562">
    <property type="entry name" value="C2 domain (Calcium/lipid-binding domain, CaLB)"/>
    <property type="match status" value="1"/>
</dbReference>
<name>A0A0D2AE90_EXOME</name>
<sequence length="1136" mass="126694">MTSVTTSPAVRALQSREPSPSPRVRPLARMPSIQRVNSAALQGFAVTPAPATTNSSVAPSPYLPSQSSSPLVAVSTYQYSHLGSPGPLELPESIISTANNPFSTQKEPFPNTKAALIRKLSQSAKDGVTSTRQILRRKASSSAQSRRDESTGPIARRRSDSKTATTNSGIPSGIPNGIPPDLSPVDIVSLDPQPGLGLFDTLSLSSEPTLIDTSPEGRGPCIPERLVAGSWLTKITKNKKQEKLFFLDPEGSRVSWRGIATMKSFHVDNIKSIRSGVEATSYSQNFRGESVDPELCFTINYAASDSSKSVKTLHLIAHTHADLKLWLDTLESVSKHREELMTSMVGSTERESIMRAHWNYEIDKRSHKVNPDTPDGLDFQAIQSLCRKLHIHALEKELELQFNAADVTKSKLLSYEQFKDFVRGLRERRDIKKIFNELKKDNSLPGLTRAQFSSFLKNTQGVSIDTLTDPSIWETKIDDLVASSFPEDPEMKAVGLIDANAFAAFIMSKDCHIYAQPEVLPPRFDQPLSEYFISSSHNTYLTGWQVGGTSSAEAYITALRHGCRCIEVDCWNGADGFPRVTHGRTRTTSVLFSDCINAINSCAFDVSPYPLIISLEVHCDLDQQAKMVNIMHEAFGDRLLLHPLPGATNKLPSPEQLKFKILIKVKSTELHADLSSLRRTSSKRRDRSGSSPNRSMVQTTNWVNQTSTSVPNAALITPPETLYSPTDRSVTVTSASSAGEESDIAGPTSSHPRHRRGEKIDRSASAVTEPVRTSPKMSKVGPYLSALGVYLKGYTLRESRDLEFQQYNHIFSLSENRAIELCHSPEDKARFEDHNLKYLCRVYPKNLRVQSSNFDPNTFWRRGVQMVALNWQTFDAHMQMSQAMFAAGNDAFGYVLKPDYLRKSRVKSSVFEHRVKLPRYETKFSVQIISAQQLPRPANMSKETPLNPFIEVQMFSAEDRARGIANGSGGQQASRNDGYHGIGVPYRRQTSITFGNGYNPQFGETIELGLWTKYPELVFVRFIVYNSDDGRPAGKGVKQLAAFTAKLDSLQRGYRHLPLYNGYGEEFIFSTLFCKIARQDRALLPTSFRENERPSRSTILQSFIVRGMSGDRSRDPSSSYEESRRRNQPTESEWKD</sequence>
<accession>A0A0D2AE90</accession>
<dbReference type="Gene3D" id="1.10.238.10">
    <property type="entry name" value="EF-hand"/>
    <property type="match status" value="1"/>
</dbReference>
<dbReference type="OrthoDB" id="269822at2759"/>
<evidence type="ECO:0000256" key="3">
    <source>
        <dbReference type="ARBA" id="ARBA00022963"/>
    </source>
</evidence>
<dbReference type="PROSITE" id="PS50004">
    <property type="entry name" value="C2"/>
    <property type="match status" value="1"/>
</dbReference>
<dbReference type="InterPro" id="IPR001711">
    <property type="entry name" value="PLipase_C_Pinositol-sp_Y"/>
</dbReference>
<dbReference type="CDD" id="cd13360">
    <property type="entry name" value="PH_PLC_fungal"/>
    <property type="match status" value="1"/>
</dbReference>
<dbReference type="InterPro" id="IPR000909">
    <property type="entry name" value="PLipase_C_PInositol-sp_X_dom"/>
</dbReference>
<protein>
    <recommendedName>
        <fullName evidence="1 6">Phosphoinositide phospholipase C</fullName>
        <ecNumber evidence="1 6">3.1.4.11</ecNumber>
    </recommendedName>
</protein>
<dbReference type="InterPro" id="IPR035892">
    <property type="entry name" value="C2_domain_sf"/>
</dbReference>
<dbReference type="CDD" id="cd00275">
    <property type="entry name" value="C2_PLC_like"/>
    <property type="match status" value="1"/>
</dbReference>
<dbReference type="SMART" id="SM00149">
    <property type="entry name" value="PLCYc"/>
    <property type="match status" value="1"/>
</dbReference>
<dbReference type="OMA" id="HWQREMS"/>
<dbReference type="SMART" id="SM00148">
    <property type="entry name" value="PLCXc"/>
    <property type="match status" value="1"/>
</dbReference>
<feature type="compositionally biased region" description="Polar residues" evidence="7">
    <location>
        <begin position="723"/>
        <end position="739"/>
    </location>
</feature>
<evidence type="ECO:0000259" key="8">
    <source>
        <dbReference type="PROSITE" id="PS50004"/>
    </source>
</evidence>
<dbReference type="GeneID" id="27318839"/>
<dbReference type="Proteomes" id="UP000054302">
    <property type="component" value="Unassembled WGS sequence"/>
</dbReference>
<feature type="compositionally biased region" description="Low complexity" evidence="7">
    <location>
        <begin position="167"/>
        <end position="176"/>
    </location>
</feature>
<dbReference type="SUPFAM" id="SSF47473">
    <property type="entry name" value="EF-hand"/>
    <property type="match status" value="1"/>
</dbReference>
<keyword evidence="2 6" id="KW-0378">Hydrolase</keyword>
<dbReference type="Gene3D" id="3.20.20.190">
    <property type="entry name" value="Phosphatidylinositol (PI) phosphodiesterase"/>
    <property type="match status" value="2"/>
</dbReference>
<dbReference type="GO" id="GO:0004435">
    <property type="term" value="F:phosphatidylinositol-4,5-bisphosphate phospholipase C activity"/>
    <property type="evidence" value="ECO:0007669"/>
    <property type="project" value="UniProtKB-EC"/>
</dbReference>
<feature type="compositionally biased region" description="Low complexity" evidence="7">
    <location>
        <begin position="15"/>
        <end position="25"/>
    </location>
</feature>
<evidence type="ECO:0000313" key="11">
    <source>
        <dbReference type="Proteomes" id="UP000054302"/>
    </source>
</evidence>
<comment type="catalytic activity">
    <reaction evidence="6">
        <text>a 1,2-diacyl-sn-glycero-3-phospho-(1D-myo-inositol-4,5-bisphosphate) + H2O = 1D-myo-inositol 1,4,5-trisphosphate + a 1,2-diacyl-sn-glycerol + H(+)</text>
        <dbReference type="Rhea" id="RHEA:33179"/>
        <dbReference type="ChEBI" id="CHEBI:15377"/>
        <dbReference type="ChEBI" id="CHEBI:15378"/>
        <dbReference type="ChEBI" id="CHEBI:17815"/>
        <dbReference type="ChEBI" id="CHEBI:58456"/>
        <dbReference type="ChEBI" id="CHEBI:203600"/>
        <dbReference type="EC" id="3.1.4.11"/>
    </reaction>
</comment>
<evidence type="ECO:0000256" key="7">
    <source>
        <dbReference type="SAM" id="MobiDB-lite"/>
    </source>
</evidence>
<organism evidence="10 11">
    <name type="scientific">Exophiala mesophila</name>
    <name type="common">Black yeast-like fungus</name>
    <dbReference type="NCBI Taxonomy" id="212818"/>
    <lineage>
        <taxon>Eukaryota</taxon>
        <taxon>Fungi</taxon>
        <taxon>Dikarya</taxon>
        <taxon>Ascomycota</taxon>
        <taxon>Pezizomycotina</taxon>
        <taxon>Eurotiomycetes</taxon>
        <taxon>Chaetothyriomycetidae</taxon>
        <taxon>Chaetothyriales</taxon>
        <taxon>Herpotrichiellaceae</taxon>
        <taxon>Exophiala</taxon>
    </lineage>
</organism>
<keyword evidence="4 6" id="KW-0443">Lipid metabolism</keyword>
<dbReference type="PROSITE" id="PS50008">
    <property type="entry name" value="PIPLC_Y_DOMAIN"/>
    <property type="match status" value="1"/>
</dbReference>
<dbReference type="AlphaFoldDB" id="A0A0D2AE90"/>
<dbReference type="GO" id="GO:0048015">
    <property type="term" value="P:phosphatidylinositol-mediated signaling"/>
    <property type="evidence" value="ECO:0007669"/>
    <property type="project" value="TreeGrafter"/>
</dbReference>
<dbReference type="EMBL" id="KN847520">
    <property type="protein sequence ID" value="KIV97218.1"/>
    <property type="molecule type" value="Genomic_DNA"/>
</dbReference>
<dbReference type="Gene3D" id="2.30.29.30">
    <property type="entry name" value="Pleckstrin-homology domain (PH domain)/Phosphotyrosine-binding domain (PTB)"/>
    <property type="match status" value="1"/>
</dbReference>
<feature type="compositionally biased region" description="Basic and acidic residues" evidence="7">
    <location>
        <begin position="1109"/>
        <end position="1125"/>
    </location>
</feature>
<dbReference type="InterPro" id="IPR037755">
    <property type="entry name" value="Plc1_PH"/>
</dbReference>
<dbReference type="STRING" id="212818.A0A0D2AE90"/>
<dbReference type="EC" id="3.1.4.11" evidence="1 6"/>
<dbReference type="SMART" id="SM00239">
    <property type="entry name" value="C2"/>
    <property type="match status" value="1"/>
</dbReference>
<keyword evidence="11" id="KW-1185">Reference proteome</keyword>
<evidence type="ECO:0000256" key="2">
    <source>
        <dbReference type="ARBA" id="ARBA00022801"/>
    </source>
</evidence>
<keyword evidence="3 6" id="KW-0442">Lipid degradation</keyword>
<dbReference type="InterPro" id="IPR001192">
    <property type="entry name" value="PI-PLC_fam"/>
</dbReference>
<feature type="domain" description="PI-PLC Y-box" evidence="9">
    <location>
        <begin position="784"/>
        <end position="902"/>
    </location>
</feature>
<dbReference type="InterPro" id="IPR000008">
    <property type="entry name" value="C2_dom"/>
</dbReference>
<dbReference type="VEuPathDB" id="FungiDB:PV10_00994"/>
<evidence type="ECO:0000256" key="5">
    <source>
        <dbReference type="ARBA" id="ARBA00023224"/>
    </source>
</evidence>
<feature type="compositionally biased region" description="Polar residues" evidence="7">
    <location>
        <begin position="692"/>
        <end position="711"/>
    </location>
</feature>
<evidence type="ECO:0000256" key="6">
    <source>
        <dbReference type="RuleBase" id="RU361133"/>
    </source>
</evidence>
<dbReference type="SUPFAM" id="SSF51695">
    <property type="entry name" value="PLC-like phosphodiesterases"/>
    <property type="match status" value="1"/>
</dbReference>
<dbReference type="InterPro" id="IPR001849">
    <property type="entry name" value="PH_domain"/>
</dbReference>
<evidence type="ECO:0000256" key="4">
    <source>
        <dbReference type="ARBA" id="ARBA00023098"/>
    </source>
</evidence>
<evidence type="ECO:0000313" key="10">
    <source>
        <dbReference type="EMBL" id="KIV97218.1"/>
    </source>
</evidence>
<dbReference type="Pfam" id="PF00387">
    <property type="entry name" value="PI-PLC-Y"/>
    <property type="match status" value="1"/>
</dbReference>
<reference evidence="10 11" key="1">
    <citation type="submission" date="2015-01" db="EMBL/GenBank/DDBJ databases">
        <title>The Genome Sequence of Exophiala mesophila CBS40295.</title>
        <authorList>
            <consortium name="The Broad Institute Genomics Platform"/>
            <person name="Cuomo C."/>
            <person name="de Hoog S."/>
            <person name="Gorbushina A."/>
            <person name="Stielow B."/>
            <person name="Teixiera M."/>
            <person name="Abouelleil A."/>
            <person name="Chapman S.B."/>
            <person name="Priest M."/>
            <person name="Young S.K."/>
            <person name="Wortman J."/>
            <person name="Nusbaum C."/>
            <person name="Birren B."/>
        </authorList>
    </citation>
    <scope>NUCLEOTIDE SEQUENCE [LARGE SCALE GENOMIC DNA]</scope>
    <source>
        <strain evidence="10 11">CBS 40295</strain>
    </source>
</reference>
<dbReference type="RefSeq" id="XP_016228792.1">
    <property type="nucleotide sequence ID" value="XM_016365143.1"/>
</dbReference>
<dbReference type="GO" id="GO:0051209">
    <property type="term" value="P:release of sequestered calcium ion into cytosol"/>
    <property type="evidence" value="ECO:0007669"/>
    <property type="project" value="TreeGrafter"/>
</dbReference>
<evidence type="ECO:0000256" key="1">
    <source>
        <dbReference type="ARBA" id="ARBA00012368"/>
    </source>
</evidence>
<dbReference type="SUPFAM" id="SSF50729">
    <property type="entry name" value="PH domain-like"/>
    <property type="match status" value="1"/>
</dbReference>
<keyword evidence="5" id="KW-0807">Transducer</keyword>
<feature type="region of interest" description="Disordered" evidence="7">
    <location>
        <begin position="674"/>
        <end position="778"/>
    </location>
</feature>
<proteinExistence type="predicted"/>
<feature type="compositionally biased region" description="Polar residues" evidence="7">
    <location>
        <begin position="121"/>
        <end position="133"/>
    </location>
</feature>
<dbReference type="GO" id="GO:0016042">
    <property type="term" value="P:lipid catabolic process"/>
    <property type="evidence" value="ECO:0007669"/>
    <property type="project" value="UniProtKB-KW"/>
</dbReference>
<dbReference type="InterPro" id="IPR011993">
    <property type="entry name" value="PH-like_dom_sf"/>
</dbReference>